<dbReference type="PANTHER" id="PTHR43626">
    <property type="entry name" value="ACYL-COA N-ACYLTRANSFERASE"/>
    <property type="match status" value="1"/>
</dbReference>
<evidence type="ECO:0000259" key="3">
    <source>
        <dbReference type="PROSITE" id="PS51186"/>
    </source>
</evidence>
<accession>A0A410P423</accession>
<sequence length="152" mass="17056">MIRKAGIGDAKTIQKLINAFASQDLMLPRSLNEIFENIRDFWVALDPNGRVVGCAALHIVGWDNLAEIKSLAVHKKFQKKGFGALLMRSLLEEAAGLEIEKVFALSYQPKFFKKFGFRTVPKSRLPHKIWAECCHCPKFPNCGEIALVKTIG</sequence>
<dbReference type="EMBL" id="CP019384">
    <property type="protein sequence ID" value="QAT16955.1"/>
    <property type="molecule type" value="Genomic_DNA"/>
</dbReference>
<keyword evidence="5" id="KW-1185">Reference proteome</keyword>
<dbReference type="PROSITE" id="PS51186">
    <property type="entry name" value="GNAT"/>
    <property type="match status" value="1"/>
</dbReference>
<dbReference type="PANTHER" id="PTHR43626:SF4">
    <property type="entry name" value="GCN5-RELATED N-ACETYLTRANSFERASE 2, CHLOROPLASTIC"/>
    <property type="match status" value="1"/>
</dbReference>
<dbReference type="GO" id="GO:0005737">
    <property type="term" value="C:cytoplasm"/>
    <property type="evidence" value="ECO:0007669"/>
    <property type="project" value="TreeGrafter"/>
</dbReference>
<dbReference type="SUPFAM" id="SSF55729">
    <property type="entry name" value="Acyl-CoA N-acyltransferases (Nat)"/>
    <property type="match status" value="1"/>
</dbReference>
<organism evidence="4 5">
    <name type="scientific">Velamenicoccus archaeovorus</name>
    <dbReference type="NCBI Taxonomy" id="1930593"/>
    <lineage>
        <taxon>Bacteria</taxon>
        <taxon>Pseudomonadati</taxon>
        <taxon>Candidatus Omnitrophota</taxon>
        <taxon>Candidatus Velamenicoccus</taxon>
    </lineage>
</organism>
<dbReference type="InterPro" id="IPR016181">
    <property type="entry name" value="Acyl_CoA_acyltransferase"/>
</dbReference>
<dbReference type="AlphaFoldDB" id="A0A410P423"/>
<protein>
    <submittedName>
        <fullName evidence="4">GNAT family N-acetyltransferase</fullName>
    </submittedName>
</protein>
<dbReference type="Proteomes" id="UP000287243">
    <property type="component" value="Chromosome"/>
</dbReference>
<dbReference type="InterPro" id="IPR000182">
    <property type="entry name" value="GNAT_dom"/>
</dbReference>
<proteinExistence type="predicted"/>
<evidence type="ECO:0000313" key="4">
    <source>
        <dbReference type="EMBL" id="QAT16955.1"/>
    </source>
</evidence>
<reference evidence="4 5" key="1">
    <citation type="submission" date="2017-01" db="EMBL/GenBank/DDBJ databases">
        <title>First insights into the biology of 'candidatus Vampirococcus archaeovorus'.</title>
        <authorList>
            <person name="Kizina J."/>
            <person name="Jordan S."/>
            <person name="Stueber K."/>
            <person name="Reinhardt R."/>
            <person name="Harder J."/>
        </authorList>
    </citation>
    <scope>NUCLEOTIDE SEQUENCE [LARGE SCALE GENOMIC DNA]</scope>
    <source>
        <strain evidence="4 5">LiM</strain>
    </source>
</reference>
<dbReference type="CDD" id="cd04301">
    <property type="entry name" value="NAT_SF"/>
    <property type="match status" value="1"/>
</dbReference>
<gene>
    <name evidence="4" type="ORF">BU251_04030</name>
</gene>
<evidence type="ECO:0000256" key="2">
    <source>
        <dbReference type="ARBA" id="ARBA00023315"/>
    </source>
</evidence>
<feature type="domain" description="N-acetyltransferase" evidence="3">
    <location>
        <begin position="1"/>
        <end position="143"/>
    </location>
</feature>
<dbReference type="OrthoDB" id="9793138at2"/>
<evidence type="ECO:0000256" key="1">
    <source>
        <dbReference type="ARBA" id="ARBA00022679"/>
    </source>
</evidence>
<keyword evidence="2" id="KW-0012">Acyltransferase</keyword>
<dbReference type="RefSeq" id="WP_128699597.1">
    <property type="nucleotide sequence ID" value="NZ_CP019384.1"/>
</dbReference>
<name>A0A410P423_VELA1</name>
<keyword evidence="1 4" id="KW-0808">Transferase</keyword>
<dbReference type="Gene3D" id="3.40.630.30">
    <property type="match status" value="1"/>
</dbReference>
<evidence type="ECO:0000313" key="5">
    <source>
        <dbReference type="Proteomes" id="UP000287243"/>
    </source>
</evidence>
<dbReference type="KEGG" id="vai:BU251_04030"/>
<dbReference type="NCBIfam" id="NF005840">
    <property type="entry name" value="PRK07757.1"/>
    <property type="match status" value="1"/>
</dbReference>
<dbReference type="Pfam" id="PF13508">
    <property type="entry name" value="Acetyltransf_7"/>
    <property type="match status" value="1"/>
</dbReference>
<dbReference type="InterPro" id="IPR045039">
    <property type="entry name" value="NSI-like"/>
</dbReference>
<dbReference type="GO" id="GO:0008080">
    <property type="term" value="F:N-acetyltransferase activity"/>
    <property type="evidence" value="ECO:0007669"/>
    <property type="project" value="InterPro"/>
</dbReference>